<dbReference type="SUPFAM" id="SSF46689">
    <property type="entry name" value="Homeodomain-like"/>
    <property type="match status" value="1"/>
</dbReference>
<comment type="caution">
    <text evidence="4">The sequence shown here is derived from an EMBL/GenBank/DDBJ whole genome shotgun (WGS) entry which is preliminary data.</text>
</comment>
<feature type="domain" description="HTH tetR-type" evidence="3">
    <location>
        <begin position="27"/>
        <end position="74"/>
    </location>
</feature>
<dbReference type="Pfam" id="PF00440">
    <property type="entry name" value="TetR_N"/>
    <property type="match status" value="1"/>
</dbReference>
<proteinExistence type="predicted"/>
<dbReference type="AlphaFoldDB" id="A0A918AU32"/>
<dbReference type="EMBL" id="BMRG01000015">
    <property type="protein sequence ID" value="GGP75091.1"/>
    <property type="molecule type" value="Genomic_DNA"/>
</dbReference>
<evidence type="ECO:0000313" key="5">
    <source>
        <dbReference type="Proteomes" id="UP000639606"/>
    </source>
</evidence>
<keyword evidence="1" id="KW-0238">DNA-binding</keyword>
<reference evidence="4" key="2">
    <citation type="submission" date="2020-09" db="EMBL/GenBank/DDBJ databases">
        <authorList>
            <person name="Sun Q."/>
            <person name="Ohkuma M."/>
        </authorList>
    </citation>
    <scope>NUCLEOTIDE SEQUENCE</scope>
    <source>
        <strain evidence="4">JCM 3313</strain>
    </source>
</reference>
<feature type="region of interest" description="Disordered" evidence="2">
    <location>
        <begin position="1"/>
        <end position="21"/>
    </location>
</feature>
<dbReference type="InterPro" id="IPR001647">
    <property type="entry name" value="HTH_TetR"/>
</dbReference>
<dbReference type="GO" id="GO:0003677">
    <property type="term" value="F:DNA binding"/>
    <property type="evidence" value="ECO:0007669"/>
    <property type="project" value="UniProtKB-KW"/>
</dbReference>
<evidence type="ECO:0000259" key="3">
    <source>
        <dbReference type="Pfam" id="PF00440"/>
    </source>
</evidence>
<evidence type="ECO:0000256" key="1">
    <source>
        <dbReference type="ARBA" id="ARBA00023125"/>
    </source>
</evidence>
<evidence type="ECO:0000313" key="4">
    <source>
        <dbReference type="EMBL" id="GGP75091.1"/>
    </source>
</evidence>
<accession>A0A918AU32</accession>
<evidence type="ECO:0000256" key="2">
    <source>
        <dbReference type="SAM" id="MobiDB-lite"/>
    </source>
</evidence>
<feature type="compositionally biased region" description="Polar residues" evidence="2">
    <location>
        <begin position="1"/>
        <end position="16"/>
    </location>
</feature>
<reference evidence="4" key="1">
    <citation type="journal article" date="2014" name="Int. J. Syst. Evol. Microbiol.">
        <title>Complete genome sequence of Corynebacterium casei LMG S-19264T (=DSM 44701T), isolated from a smear-ripened cheese.</title>
        <authorList>
            <consortium name="US DOE Joint Genome Institute (JGI-PGF)"/>
            <person name="Walter F."/>
            <person name="Albersmeier A."/>
            <person name="Kalinowski J."/>
            <person name="Ruckert C."/>
        </authorList>
    </citation>
    <scope>NUCLEOTIDE SEQUENCE</scope>
    <source>
        <strain evidence="4">JCM 3313</strain>
    </source>
</reference>
<dbReference type="Proteomes" id="UP000639606">
    <property type="component" value="Unassembled WGS sequence"/>
</dbReference>
<protein>
    <submittedName>
        <fullName evidence="4">TetR family transcriptional regulator</fullName>
    </submittedName>
</protein>
<dbReference type="Gene3D" id="1.10.357.10">
    <property type="entry name" value="Tetracycline Repressor, domain 2"/>
    <property type="match status" value="1"/>
</dbReference>
<gene>
    <name evidence="4" type="ORF">GCM10010185_55790</name>
</gene>
<dbReference type="InterPro" id="IPR009057">
    <property type="entry name" value="Homeodomain-like_sf"/>
</dbReference>
<sequence length="221" mass="23665">MTGVNSDTSSSRPGSRQEQAEATRALLLRTAERLYAERGLAQVSNRQIVEAAGQANNSALTYHFGTRADVIRAIALAHAEPIGRRLRRRVEATRGSADPREHIACLVLPHTEHLAELGVPSWYARFAAQVATDPALDSGVRADPLLVPYVEESLAAVWALAPDLSPAEVALRTQAARLAIIHTCAQQERVAAGTGVPADWAFVGEALTDAVTGLLLAPRLR</sequence>
<organism evidence="4 5">
    <name type="scientific">Saccharothrix coeruleofusca</name>
    <dbReference type="NCBI Taxonomy" id="33919"/>
    <lineage>
        <taxon>Bacteria</taxon>
        <taxon>Bacillati</taxon>
        <taxon>Actinomycetota</taxon>
        <taxon>Actinomycetes</taxon>
        <taxon>Pseudonocardiales</taxon>
        <taxon>Pseudonocardiaceae</taxon>
        <taxon>Saccharothrix</taxon>
    </lineage>
</organism>
<name>A0A918AU32_9PSEU</name>
<keyword evidence="5" id="KW-1185">Reference proteome</keyword>